<protein>
    <submittedName>
        <fullName evidence="1">Uncharacterized protein</fullName>
    </submittedName>
</protein>
<dbReference type="EMBL" id="JADBGQ010000005">
    <property type="protein sequence ID" value="KAG5397114.1"/>
    <property type="molecule type" value="Genomic_DNA"/>
</dbReference>
<reference evidence="1 2" key="1">
    <citation type="submission" date="2021-03" db="EMBL/GenBank/DDBJ databases">
        <authorList>
            <person name="King G.J."/>
            <person name="Bancroft I."/>
            <person name="Baten A."/>
            <person name="Bloomfield J."/>
            <person name="Borpatragohain P."/>
            <person name="He Z."/>
            <person name="Irish N."/>
            <person name="Irwin J."/>
            <person name="Liu K."/>
            <person name="Mauleon R.P."/>
            <person name="Moore J."/>
            <person name="Morris R."/>
            <person name="Ostergaard L."/>
            <person name="Wang B."/>
            <person name="Wells R."/>
        </authorList>
    </citation>
    <scope>NUCLEOTIDE SEQUENCE [LARGE SCALE GENOMIC DNA]</scope>
    <source>
        <strain evidence="1">R-o-18</strain>
        <tissue evidence="1">Leaf</tissue>
    </source>
</reference>
<sequence length="61" mass="6789">MEALDSLVKSPVEYVCVEKPSLTDSITSYLWIESRKQLKIRSDLGGKEVAAILIWGHCPIA</sequence>
<keyword evidence="2" id="KW-1185">Reference proteome</keyword>
<gene>
    <name evidence="1" type="primary">A05p021460.1_BraROA</name>
    <name evidence="1" type="ORF">IGI04_018928</name>
</gene>
<evidence type="ECO:0000313" key="1">
    <source>
        <dbReference type="EMBL" id="KAG5397114.1"/>
    </source>
</evidence>
<proteinExistence type="predicted"/>
<accession>A0ABQ7MED4</accession>
<name>A0ABQ7MED4_BRACM</name>
<evidence type="ECO:0000313" key="2">
    <source>
        <dbReference type="Proteomes" id="UP000823674"/>
    </source>
</evidence>
<dbReference type="Proteomes" id="UP000823674">
    <property type="component" value="Chromosome A05"/>
</dbReference>
<organism evidence="1 2">
    <name type="scientific">Brassica rapa subsp. trilocularis</name>
    <dbReference type="NCBI Taxonomy" id="1813537"/>
    <lineage>
        <taxon>Eukaryota</taxon>
        <taxon>Viridiplantae</taxon>
        <taxon>Streptophyta</taxon>
        <taxon>Embryophyta</taxon>
        <taxon>Tracheophyta</taxon>
        <taxon>Spermatophyta</taxon>
        <taxon>Magnoliopsida</taxon>
        <taxon>eudicotyledons</taxon>
        <taxon>Gunneridae</taxon>
        <taxon>Pentapetalae</taxon>
        <taxon>rosids</taxon>
        <taxon>malvids</taxon>
        <taxon>Brassicales</taxon>
        <taxon>Brassicaceae</taxon>
        <taxon>Brassiceae</taxon>
        <taxon>Brassica</taxon>
    </lineage>
</organism>
<comment type="caution">
    <text evidence="1">The sequence shown here is derived from an EMBL/GenBank/DDBJ whole genome shotgun (WGS) entry which is preliminary data.</text>
</comment>